<evidence type="ECO:0000256" key="8">
    <source>
        <dbReference type="HAMAP-Rule" id="MF_01309"/>
    </source>
</evidence>
<evidence type="ECO:0000313" key="12">
    <source>
        <dbReference type="Proteomes" id="UP000033876"/>
    </source>
</evidence>
<dbReference type="InterPro" id="IPR004087">
    <property type="entry name" value="KH_dom"/>
</dbReference>
<feature type="domain" description="KH type-2" evidence="10">
    <location>
        <begin position="39"/>
        <end position="114"/>
    </location>
</feature>
<dbReference type="GO" id="GO:0022627">
    <property type="term" value="C:cytosolic small ribosomal subunit"/>
    <property type="evidence" value="ECO:0007669"/>
    <property type="project" value="TreeGrafter"/>
</dbReference>
<evidence type="ECO:0000256" key="9">
    <source>
        <dbReference type="RuleBase" id="RU003624"/>
    </source>
</evidence>
<comment type="similarity">
    <text evidence="1 8 9">Belongs to the universal ribosomal protein uS3 family.</text>
</comment>
<dbReference type="GO" id="GO:0019843">
    <property type="term" value="F:rRNA binding"/>
    <property type="evidence" value="ECO:0007669"/>
    <property type="project" value="UniProtKB-UniRule"/>
</dbReference>
<dbReference type="GO" id="GO:0003735">
    <property type="term" value="F:structural constituent of ribosome"/>
    <property type="evidence" value="ECO:0007669"/>
    <property type="project" value="InterPro"/>
</dbReference>
<dbReference type="InterPro" id="IPR001351">
    <property type="entry name" value="Ribosomal_uS3_C"/>
</dbReference>
<evidence type="ECO:0000313" key="11">
    <source>
        <dbReference type="EMBL" id="KKQ34327.1"/>
    </source>
</evidence>
<comment type="caution">
    <text evidence="11">The sequence shown here is derived from an EMBL/GenBank/DDBJ whole genome shotgun (WGS) entry which is preliminary data.</text>
</comment>
<evidence type="ECO:0000256" key="1">
    <source>
        <dbReference type="ARBA" id="ARBA00010761"/>
    </source>
</evidence>
<evidence type="ECO:0000256" key="6">
    <source>
        <dbReference type="ARBA" id="ARBA00024998"/>
    </source>
</evidence>
<proteinExistence type="inferred from homology"/>
<accession>A0A0G0GW96</accession>
<keyword evidence="4 8" id="KW-0689">Ribosomal protein</keyword>
<dbReference type="EMBL" id="LBTF01000052">
    <property type="protein sequence ID" value="KKQ34327.1"/>
    <property type="molecule type" value="Genomic_DNA"/>
</dbReference>
<evidence type="ECO:0000256" key="4">
    <source>
        <dbReference type="ARBA" id="ARBA00022980"/>
    </source>
</evidence>
<dbReference type="SMART" id="SM00322">
    <property type="entry name" value="KH"/>
    <property type="match status" value="1"/>
</dbReference>
<dbReference type="InterPro" id="IPR004044">
    <property type="entry name" value="KH_dom_type_2"/>
</dbReference>
<dbReference type="SUPFAM" id="SSF54814">
    <property type="entry name" value="Prokaryotic type KH domain (KH-domain type II)"/>
    <property type="match status" value="1"/>
</dbReference>
<dbReference type="Pfam" id="PF07650">
    <property type="entry name" value="KH_2"/>
    <property type="match status" value="1"/>
</dbReference>
<dbReference type="CDD" id="cd02412">
    <property type="entry name" value="KH-II_30S_S3"/>
    <property type="match status" value="1"/>
</dbReference>
<dbReference type="InterPro" id="IPR015946">
    <property type="entry name" value="KH_dom-like_a/b"/>
</dbReference>
<dbReference type="InterPro" id="IPR009019">
    <property type="entry name" value="KH_sf_prok-type"/>
</dbReference>
<keyword evidence="5 8" id="KW-0687">Ribonucleoprotein</keyword>
<evidence type="ECO:0000256" key="7">
    <source>
        <dbReference type="ARBA" id="ARBA00035257"/>
    </source>
</evidence>
<dbReference type="PANTHER" id="PTHR11760">
    <property type="entry name" value="30S/40S RIBOSOMAL PROTEIN S3"/>
    <property type="match status" value="1"/>
</dbReference>
<dbReference type="Gene3D" id="3.30.300.20">
    <property type="match status" value="1"/>
</dbReference>
<dbReference type="Gene3D" id="3.30.1140.32">
    <property type="entry name" value="Ribosomal protein S3, C-terminal domain"/>
    <property type="match status" value="1"/>
</dbReference>
<sequence length="219" mass="25147">MSKSVHPYAHRLVVLRDWKSRWFQVPKKFKENLRGDVLIREFLQKKLRGFYVSLVEIERRSKSVRIVIHTSRPGTIIGRSGEGAVKLKEDLMKLIRKSSVAMPNDIKLDIIEVQNPDADASIIAYSIAEGLEKRMPYRRVLKQTVEKVMSQRNVQGIRISLGGRLGGAEIARSEEIKKGSIPLQTIRADIDFARERAHLPYGDLGIKVWIYRGEIFNKK</sequence>
<dbReference type="NCBIfam" id="TIGR01009">
    <property type="entry name" value="rpsC_bact"/>
    <property type="match status" value="1"/>
</dbReference>
<dbReference type="InterPro" id="IPR005704">
    <property type="entry name" value="Ribosomal_uS3_bac-typ"/>
</dbReference>
<dbReference type="AlphaFoldDB" id="A0A0G0GW96"/>
<dbReference type="PATRIC" id="fig|1618742.3.peg.754"/>
<dbReference type="Pfam" id="PF00189">
    <property type="entry name" value="Ribosomal_S3_C"/>
    <property type="match status" value="1"/>
</dbReference>
<evidence type="ECO:0000256" key="3">
    <source>
        <dbReference type="ARBA" id="ARBA00022884"/>
    </source>
</evidence>
<comment type="function">
    <text evidence="6 8">Binds the lower part of the 30S subunit head. Binds mRNA in the 70S ribosome, positioning it for translation.</text>
</comment>
<dbReference type="GO" id="GO:0003729">
    <property type="term" value="F:mRNA binding"/>
    <property type="evidence" value="ECO:0007669"/>
    <property type="project" value="UniProtKB-UniRule"/>
</dbReference>
<reference evidence="11 12" key="1">
    <citation type="journal article" date="2015" name="Nature">
        <title>rRNA introns, odd ribosomes, and small enigmatic genomes across a large radiation of phyla.</title>
        <authorList>
            <person name="Brown C.T."/>
            <person name="Hug L.A."/>
            <person name="Thomas B.C."/>
            <person name="Sharon I."/>
            <person name="Castelle C.J."/>
            <person name="Singh A."/>
            <person name="Wilkins M.J."/>
            <person name="Williams K.H."/>
            <person name="Banfield J.F."/>
        </authorList>
    </citation>
    <scope>NUCLEOTIDE SEQUENCE [LARGE SCALE GENOMIC DNA]</scope>
</reference>
<dbReference type="SUPFAM" id="SSF54821">
    <property type="entry name" value="Ribosomal protein S3 C-terminal domain"/>
    <property type="match status" value="1"/>
</dbReference>
<dbReference type="PROSITE" id="PS00548">
    <property type="entry name" value="RIBOSOMAL_S3"/>
    <property type="match status" value="1"/>
</dbReference>
<comment type="subunit">
    <text evidence="8">Part of the 30S ribosomal subunit. Forms a tight complex with proteins S10 and S14.</text>
</comment>
<organism evidence="11 12">
    <name type="scientific">Candidatus Nomurabacteria bacterium GW2011_GWB1_37_5</name>
    <dbReference type="NCBI Taxonomy" id="1618742"/>
    <lineage>
        <taxon>Bacteria</taxon>
        <taxon>Candidatus Nomuraibacteriota</taxon>
    </lineage>
</organism>
<evidence type="ECO:0000259" key="10">
    <source>
        <dbReference type="PROSITE" id="PS50823"/>
    </source>
</evidence>
<dbReference type="PROSITE" id="PS50823">
    <property type="entry name" value="KH_TYPE_2"/>
    <property type="match status" value="1"/>
</dbReference>
<dbReference type="HAMAP" id="MF_01309_B">
    <property type="entry name" value="Ribosomal_uS3_B"/>
    <property type="match status" value="1"/>
</dbReference>
<evidence type="ECO:0000256" key="5">
    <source>
        <dbReference type="ARBA" id="ARBA00023274"/>
    </source>
</evidence>
<dbReference type="Proteomes" id="UP000033876">
    <property type="component" value="Unassembled WGS sequence"/>
</dbReference>
<protein>
    <recommendedName>
        <fullName evidence="7 8">Small ribosomal subunit protein uS3</fullName>
    </recommendedName>
</protein>
<evidence type="ECO:0000256" key="2">
    <source>
        <dbReference type="ARBA" id="ARBA00022730"/>
    </source>
</evidence>
<keyword evidence="2 8" id="KW-0699">rRNA-binding</keyword>
<dbReference type="GO" id="GO:0006412">
    <property type="term" value="P:translation"/>
    <property type="evidence" value="ECO:0007669"/>
    <property type="project" value="UniProtKB-UniRule"/>
</dbReference>
<dbReference type="InterPro" id="IPR018280">
    <property type="entry name" value="Ribosomal_uS3_CS"/>
</dbReference>
<name>A0A0G0GW96_9BACT</name>
<dbReference type="PANTHER" id="PTHR11760:SF19">
    <property type="entry name" value="SMALL RIBOSOMAL SUBUNIT PROTEIN US3C"/>
    <property type="match status" value="1"/>
</dbReference>
<keyword evidence="3 8" id="KW-0694">RNA-binding</keyword>
<dbReference type="InterPro" id="IPR036419">
    <property type="entry name" value="Ribosomal_S3_C_sf"/>
</dbReference>
<gene>
    <name evidence="8" type="primary">rpsC</name>
    <name evidence="11" type="ORF">US50_C0052G0008</name>
</gene>
<dbReference type="FunFam" id="3.30.300.20:FF:000001">
    <property type="entry name" value="30S ribosomal protein S3"/>
    <property type="match status" value="1"/>
</dbReference>
<dbReference type="InterPro" id="IPR057258">
    <property type="entry name" value="Ribosomal_uS3"/>
</dbReference>